<dbReference type="SUPFAM" id="SSF57903">
    <property type="entry name" value="FYVE/PHD zinc finger"/>
    <property type="match status" value="1"/>
</dbReference>
<dbReference type="Pfam" id="PF13639">
    <property type="entry name" value="zf-RING_2"/>
    <property type="match status" value="1"/>
</dbReference>
<dbReference type="PROSITE" id="PS50089">
    <property type="entry name" value="ZF_RING_2"/>
    <property type="match status" value="1"/>
</dbReference>
<dbReference type="EMBL" id="CAJPDR010000604">
    <property type="protein sequence ID" value="CAF9940468.1"/>
    <property type="molecule type" value="Genomic_DNA"/>
</dbReference>
<feature type="domain" description="PHD-type" evidence="6">
    <location>
        <begin position="130"/>
        <end position="178"/>
    </location>
</feature>
<keyword evidence="3" id="KW-0862">Zinc</keyword>
<feature type="compositionally biased region" description="Polar residues" evidence="5">
    <location>
        <begin position="207"/>
        <end position="218"/>
    </location>
</feature>
<dbReference type="InterPro" id="IPR001841">
    <property type="entry name" value="Znf_RING"/>
</dbReference>
<feature type="region of interest" description="Disordered" evidence="5">
    <location>
        <begin position="423"/>
        <end position="531"/>
    </location>
</feature>
<evidence type="ECO:0000313" key="8">
    <source>
        <dbReference type="EMBL" id="CAF9940468.1"/>
    </source>
</evidence>
<dbReference type="SMART" id="SM00249">
    <property type="entry name" value="PHD"/>
    <property type="match status" value="1"/>
</dbReference>
<dbReference type="AlphaFoldDB" id="A0A8H3J4D0"/>
<feature type="region of interest" description="Disordered" evidence="5">
    <location>
        <begin position="319"/>
        <end position="365"/>
    </location>
</feature>
<dbReference type="InterPro" id="IPR047157">
    <property type="entry name" value="PHRF1/Atg35"/>
</dbReference>
<dbReference type="InterPro" id="IPR011011">
    <property type="entry name" value="Znf_FYVE_PHD"/>
</dbReference>
<dbReference type="InterPro" id="IPR013083">
    <property type="entry name" value="Znf_RING/FYVE/PHD"/>
</dbReference>
<dbReference type="Proteomes" id="UP000664203">
    <property type="component" value="Unassembled WGS sequence"/>
</dbReference>
<dbReference type="PROSITE" id="PS50016">
    <property type="entry name" value="ZF_PHD_2"/>
    <property type="match status" value="1"/>
</dbReference>
<feature type="domain" description="RING-type" evidence="7">
    <location>
        <begin position="5"/>
        <end position="84"/>
    </location>
</feature>
<dbReference type="PANTHER" id="PTHR12618:SF20">
    <property type="entry name" value="PHD AND RING FINGER DOMAIN-CONTAINING PROTEIN 1"/>
    <property type="match status" value="1"/>
</dbReference>
<dbReference type="Pfam" id="PF00628">
    <property type="entry name" value="PHD"/>
    <property type="match status" value="1"/>
</dbReference>
<feature type="region of interest" description="Disordered" evidence="5">
    <location>
        <begin position="29"/>
        <end position="50"/>
    </location>
</feature>
<dbReference type="SUPFAM" id="SSF57850">
    <property type="entry name" value="RING/U-box"/>
    <property type="match status" value="1"/>
</dbReference>
<evidence type="ECO:0000259" key="7">
    <source>
        <dbReference type="PROSITE" id="PS50089"/>
    </source>
</evidence>
<dbReference type="PANTHER" id="PTHR12618">
    <property type="entry name" value="PHD AND RING FINGER DOMAIN-CONTAINING PROTEIN 1"/>
    <property type="match status" value="1"/>
</dbReference>
<dbReference type="GO" id="GO:0008270">
    <property type="term" value="F:zinc ion binding"/>
    <property type="evidence" value="ECO:0007669"/>
    <property type="project" value="UniProtKB-KW"/>
</dbReference>
<gene>
    <name evidence="8" type="primary">PHRF1</name>
    <name evidence="8" type="ORF">ALECFALPRED_008684</name>
</gene>
<accession>A0A8H3J4D0</accession>
<sequence>MSETCIVCLGDLESANALPHPAVRVVKSEDDEHGGLMPSTHKSPTRSDDQDSDMIAHLLPCGHNLHDECLKPWVERANSCPICRQNFNKVELSTKIGGPIVSTYSVSDRTQIAEVDPSMLIEDYDEEVEDQPCLICGEDDNEEQLLACDGCDAYYHTYCVDLEEVPIGHWYCESCETQRAIESVCPTGSNRPAPRSHHPADRRTRGQQRQVRSRNQANSSSWARVWQSVWDNLNLDLDFPFDEGSDAARIDRAQRAASQRRDFQQWERRFQVAERQGGGNRFRDTASTLLDLHATREHPAVPEPESREEIRAWNAFEKAKEIELDPNPKRKRKSATTSPSDAEPHAQPQRPLKRPRTRRTIDNVEGSINVIPEAFVTTSSRTSGLHNVAAQDSGPSFLQSMLREIETSATPEGVQAHQNILSVTGHSSPQPSSPGASPTTSNHPSPRARSTTPPPSAATRPGSPFSLTSKVEPIYPPAEFSPMRSPTDTSLAHRPHNEMRQSIKSRRRSRPHIQRSSPIRSEDTSPTRATMPLSTKTDLQRMVSTALAPHYQSNTVSKDQYTDINRNVSRLLYEKVGDAGSVNGEARKTWERLASDEVAKAVLSLKASS</sequence>
<feature type="compositionally biased region" description="Low complexity" evidence="5">
    <location>
        <begin position="427"/>
        <end position="461"/>
    </location>
</feature>
<dbReference type="CDD" id="cd15545">
    <property type="entry name" value="PHD_BAZ2A_like"/>
    <property type="match status" value="1"/>
</dbReference>
<evidence type="ECO:0000313" key="9">
    <source>
        <dbReference type="Proteomes" id="UP000664203"/>
    </source>
</evidence>
<dbReference type="InterPro" id="IPR019786">
    <property type="entry name" value="Zinc_finger_PHD-type_CS"/>
</dbReference>
<name>A0A8H3J4D0_9LECA</name>
<feature type="compositionally biased region" description="Basic residues" evidence="5">
    <location>
        <begin position="503"/>
        <end position="513"/>
    </location>
</feature>
<keyword evidence="9" id="KW-1185">Reference proteome</keyword>
<reference evidence="8" key="1">
    <citation type="submission" date="2021-03" db="EMBL/GenBank/DDBJ databases">
        <authorList>
            <person name="Tagirdzhanova G."/>
        </authorList>
    </citation>
    <scope>NUCLEOTIDE SEQUENCE</scope>
</reference>
<keyword evidence="1" id="KW-0479">Metal-binding</keyword>
<dbReference type="InterPro" id="IPR019787">
    <property type="entry name" value="Znf_PHD-finger"/>
</dbReference>
<keyword evidence="2 4" id="KW-0863">Zinc-finger</keyword>
<evidence type="ECO:0000256" key="1">
    <source>
        <dbReference type="ARBA" id="ARBA00022723"/>
    </source>
</evidence>
<organism evidence="8 9">
    <name type="scientific">Alectoria fallacina</name>
    <dbReference type="NCBI Taxonomy" id="1903189"/>
    <lineage>
        <taxon>Eukaryota</taxon>
        <taxon>Fungi</taxon>
        <taxon>Dikarya</taxon>
        <taxon>Ascomycota</taxon>
        <taxon>Pezizomycotina</taxon>
        <taxon>Lecanoromycetes</taxon>
        <taxon>OSLEUM clade</taxon>
        <taxon>Lecanoromycetidae</taxon>
        <taxon>Lecanorales</taxon>
        <taxon>Lecanorineae</taxon>
        <taxon>Parmeliaceae</taxon>
        <taxon>Alectoria</taxon>
    </lineage>
</organism>
<feature type="compositionally biased region" description="Basic and acidic residues" evidence="5">
    <location>
        <begin position="319"/>
        <end position="328"/>
    </location>
</feature>
<evidence type="ECO:0000256" key="4">
    <source>
        <dbReference type="PROSITE-ProRule" id="PRU00175"/>
    </source>
</evidence>
<evidence type="ECO:0000256" key="5">
    <source>
        <dbReference type="SAM" id="MobiDB-lite"/>
    </source>
</evidence>
<dbReference type="PROSITE" id="PS01359">
    <property type="entry name" value="ZF_PHD_1"/>
    <property type="match status" value="1"/>
</dbReference>
<evidence type="ECO:0000259" key="6">
    <source>
        <dbReference type="PROSITE" id="PS50016"/>
    </source>
</evidence>
<feature type="region of interest" description="Disordered" evidence="5">
    <location>
        <begin position="186"/>
        <end position="218"/>
    </location>
</feature>
<proteinExistence type="predicted"/>
<dbReference type="InterPro" id="IPR001965">
    <property type="entry name" value="Znf_PHD"/>
</dbReference>
<evidence type="ECO:0000256" key="2">
    <source>
        <dbReference type="ARBA" id="ARBA00022771"/>
    </source>
</evidence>
<dbReference type="SMART" id="SM00184">
    <property type="entry name" value="RING"/>
    <property type="match status" value="2"/>
</dbReference>
<dbReference type="Gene3D" id="3.30.40.10">
    <property type="entry name" value="Zinc/RING finger domain, C3HC4 (zinc finger)"/>
    <property type="match status" value="2"/>
</dbReference>
<dbReference type="OrthoDB" id="8062037at2759"/>
<protein>
    <submittedName>
        <fullName evidence="8">PHD and RING finger domain-containing protein 1</fullName>
    </submittedName>
</protein>
<evidence type="ECO:0000256" key="3">
    <source>
        <dbReference type="ARBA" id="ARBA00022833"/>
    </source>
</evidence>
<comment type="caution">
    <text evidence="8">The sequence shown here is derived from an EMBL/GenBank/DDBJ whole genome shotgun (WGS) entry which is preliminary data.</text>
</comment>